<evidence type="ECO:0000313" key="10">
    <source>
        <dbReference type="EMBL" id="KAL0994566.1"/>
    </source>
</evidence>
<name>A0ABD0XT41_UMBPY</name>
<dbReference type="Proteomes" id="UP001557470">
    <property type="component" value="Unassembled WGS sequence"/>
</dbReference>
<reference evidence="10 11" key="1">
    <citation type="submission" date="2024-06" db="EMBL/GenBank/DDBJ databases">
        <authorList>
            <person name="Pan Q."/>
            <person name="Wen M."/>
            <person name="Jouanno E."/>
            <person name="Zahm M."/>
            <person name="Klopp C."/>
            <person name="Cabau C."/>
            <person name="Louis A."/>
            <person name="Berthelot C."/>
            <person name="Parey E."/>
            <person name="Roest Crollius H."/>
            <person name="Montfort J."/>
            <person name="Robinson-Rechavi M."/>
            <person name="Bouchez O."/>
            <person name="Lampietro C."/>
            <person name="Lopez Roques C."/>
            <person name="Donnadieu C."/>
            <person name="Postlethwait J."/>
            <person name="Bobe J."/>
            <person name="Verreycken H."/>
            <person name="Guiguen Y."/>
        </authorList>
    </citation>
    <scope>NUCLEOTIDE SEQUENCE [LARGE SCALE GENOMIC DNA]</scope>
    <source>
        <strain evidence="10">Up_M1</strain>
        <tissue evidence="10">Testis</tissue>
    </source>
</reference>
<dbReference type="CDD" id="cd04020">
    <property type="entry name" value="C2B_SLP_1-2-3-4"/>
    <property type="match status" value="1"/>
</dbReference>
<keyword evidence="2" id="KW-1003">Cell membrane</keyword>
<proteinExistence type="predicted"/>
<protein>
    <recommendedName>
        <fullName evidence="6">Synaptotagmin-like protein 2</fullName>
    </recommendedName>
</protein>
<organism evidence="10 11">
    <name type="scientific">Umbra pygmaea</name>
    <name type="common">Eastern mudminnow</name>
    <dbReference type="NCBI Taxonomy" id="75934"/>
    <lineage>
        <taxon>Eukaryota</taxon>
        <taxon>Metazoa</taxon>
        <taxon>Chordata</taxon>
        <taxon>Craniata</taxon>
        <taxon>Vertebrata</taxon>
        <taxon>Euteleostomi</taxon>
        <taxon>Actinopterygii</taxon>
        <taxon>Neopterygii</taxon>
        <taxon>Teleostei</taxon>
        <taxon>Protacanthopterygii</taxon>
        <taxon>Esociformes</taxon>
        <taxon>Umbridae</taxon>
        <taxon>Umbra</taxon>
    </lineage>
</organism>
<feature type="compositionally biased region" description="Low complexity" evidence="7">
    <location>
        <begin position="234"/>
        <end position="246"/>
    </location>
</feature>
<feature type="region of interest" description="Disordered" evidence="7">
    <location>
        <begin position="566"/>
        <end position="588"/>
    </location>
</feature>
<dbReference type="SUPFAM" id="SSF49562">
    <property type="entry name" value="C2 domain (Calcium/lipid-binding domain, CaLB)"/>
    <property type="match status" value="2"/>
</dbReference>
<evidence type="ECO:0000313" key="11">
    <source>
        <dbReference type="Proteomes" id="UP001557470"/>
    </source>
</evidence>
<dbReference type="GO" id="GO:0031410">
    <property type="term" value="C:cytoplasmic vesicle"/>
    <property type="evidence" value="ECO:0007669"/>
    <property type="project" value="UniProtKB-ARBA"/>
</dbReference>
<feature type="region of interest" description="Disordered" evidence="7">
    <location>
        <begin position="1042"/>
        <end position="1081"/>
    </location>
</feature>
<feature type="compositionally biased region" description="Polar residues" evidence="7">
    <location>
        <begin position="1168"/>
        <end position="1177"/>
    </location>
</feature>
<evidence type="ECO:0000256" key="7">
    <source>
        <dbReference type="SAM" id="MobiDB-lite"/>
    </source>
</evidence>
<dbReference type="GO" id="GO:0005886">
    <property type="term" value="C:plasma membrane"/>
    <property type="evidence" value="ECO:0007669"/>
    <property type="project" value="UniProtKB-SubCell"/>
</dbReference>
<gene>
    <name evidence="10" type="ORF">UPYG_G00124090</name>
</gene>
<feature type="domain" description="RabBD" evidence="9">
    <location>
        <begin position="1"/>
        <end position="57"/>
    </location>
</feature>
<dbReference type="EMBL" id="JAGEUA010000003">
    <property type="protein sequence ID" value="KAL0994566.1"/>
    <property type="molecule type" value="Genomic_DNA"/>
</dbReference>
<sequence>MIDLSYLTELEQEMIRSVLKRDSDLKNAEEQRVRNLQKKVCDKSKLKYLTGEWFYETKSRRHRDKIHGSDIIRASMSRRKPVTILELSHMWAERPSFVNSMNQDVYVPPELSGLLEEIPAHSKEYYRECSNSLPKDSQDLLKSVLPSSTKQRENPFNNTEFEPATLEDTDSQLQNGGMPLAKTPDIEFRPPSEFPIAHLTNLKSVSLKNVQSAHLPVPQKRTFIQKSQESLVESPAIKPASSPSPRSIIKHSPSFNSDDFPQVRPVCSRQPEPHSFQTLLSPSRVLEPSSDTLLARERECLGWIDRKQVRFDPAVGKSGLDCSTEMQDGKELGEHSLLDLDLTSHPVGEKMDLLDTSDTYGYTVQGDDGLQMKDSTALAAVGSPCWLQQSTYNKQKQKDPDEPELCQSLKPQVSHLHSAEQESGKPVLLGAGTHGPPFTKRKEDDGQSVSKVRDLFSWDLGRNEKPQAPLHQLSSEEPGRPVNIVPDEIQSDVAYEKPHHRVSPKSWKGLLGIFRRGEARQEKRTEDQRPVEEELISSERIELVDPLLNRVSSQSTVNIYSDQQKDLHKHATGQSAKHEEILDGRGLEKEIDQTPKETEGSADGQAMLPDKLSDLKLFWDREGGSKILPNKLSTDPMLCEVSNEETCDLKMQDFGKEFVKAKAVEALPSPDIMHDLDTSAMTKYGDISNDKNDTALLITYTASQKVETSKQCNRDLGTTLSCEEKSSSSLKSNDMLKLSGVDFSLSVDVAVFSQAVRSEEKGSIPLPVLPSSCSVIQQGDIPVSLVQLSFSPQEDRKSKINNLKSFWEKENTGPRVIVCKSQKTVDSQTQAETSPVHREATTCQADLRKTENDLDSTKRCSNMSLMSNCSVWDVDYLNEQNPVKFETESTLSQKSPVCPELPKCKDIIDDELKKTSYPKDLPRDSSSFEGARRDRSPFKTFPIDVVSPTRENENVPERSTLVVRQGELSCEVMQAGLKTSKQTIGITSTPPLFKPEENNQDCLNVPCIGSAQSSLTSTMSSQSPTRLILVRRSSLGHQNIQEDSHHQFTGSNQGDPQLGRSTKAGQQAVNRVSDERKLSGASKDTEMYPCLARAFLPQTKQYYLGLPDRKNIQKCISERADNEHLSPMAHNPFLLKMRSSKGSPSWISPRSVENVVGGAARRSMPEIWSQSPRASSSCHDEKSSLRVELKQISSRPISRSMENILSPPKGDGGIKTDQKDSINLTVNDVSTITPSSFLSVPGQMRMMSKSVSALQNEKDGTESDSTSVNSLSFGWKKQMGNSLTNLSVSSGMASMSSVNGSMASIYSGLEKDVHVKGNIQFAINYVQKLEEFQIFVVHCKDLAVAEPKKNRSDPYVKCYLLPDKAKMGKRKTSVKKKTLNPTYNEILRFKVPMDTLKTQTLNVSVWHNDNFGRNSFLGKVDLDLTEWDFSNTQINDYTLKERVATPSYSPSHCQSIAHRGQMKIALRFLPQVSYSKRSPKTETGEVQIWVKDCRNLPTFRDAVINPFVKCTVLPETRRKSRQKTRVVKKTANPMFNHTMVYDGFRPDDLEEICVEVTVWDHDQLSNHFLGGLRLGLGTGKSYGSEVDWMDSTSEESSLWGRMMQSHSEWVEEVLSLRMLIMAKGLSK</sequence>
<comment type="caution">
    <text evidence="10">The sequence shown here is derived from an EMBL/GenBank/DDBJ whole genome shotgun (WGS) entry which is preliminary data.</text>
</comment>
<dbReference type="PANTHER" id="PTHR45716:SF5">
    <property type="entry name" value="SYNAPTOTAGMIN-LIKE PROTEIN 2"/>
    <property type="match status" value="1"/>
</dbReference>
<dbReference type="InterPro" id="IPR010911">
    <property type="entry name" value="Rab_BD"/>
</dbReference>
<dbReference type="Gene3D" id="2.60.40.150">
    <property type="entry name" value="C2 domain"/>
    <property type="match status" value="2"/>
</dbReference>
<dbReference type="SMART" id="SM00239">
    <property type="entry name" value="C2"/>
    <property type="match status" value="2"/>
</dbReference>
<feature type="domain" description="C2" evidence="8">
    <location>
        <begin position="1466"/>
        <end position="1589"/>
    </location>
</feature>
<dbReference type="Pfam" id="PF00168">
    <property type="entry name" value="C2"/>
    <property type="match status" value="2"/>
</dbReference>
<dbReference type="PROSITE" id="PS50916">
    <property type="entry name" value="RABBD"/>
    <property type="match status" value="1"/>
</dbReference>
<evidence type="ECO:0000256" key="4">
    <source>
        <dbReference type="ARBA" id="ARBA00022737"/>
    </source>
</evidence>
<dbReference type="InterPro" id="IPR043567">
    <property type="entry name" value="SYTL1-5_C2B"/>
</dbReference>
<dbReference type="FunFam" id="2.60.40.150:FF:000040">
    <property type="entry name" value="synaptotagmin-like protein 2 isoform X2"/>
    <property type="match status" value="1"/>
</dbReference>
<comment type="subcellular location">
    <subcellularLocation>
        <location evidence="1">Cell membrane</location>
    </subcellularLocation>
</comment>
<dbReference type="InterPro" id="IPR035892">
    <property type="entry name" value="C2_domain_sf"/>
</dbReference>
<dbReference type="InterPro" id="IPR000008">
    <property type="entry name" value="C2_dom"/>
</dbReference>
<evidence type="ECO:0000256" key="2">
    <source>
        <dbReference type="ARBA" id="ARBA00022475"/>
    </source>
</evidence>
<evidence type="ECO:0000256" key="3">
    <source>
        <dbReference type="ARBA" id="ARBA00022483"/>
    </source>
</evidence>
<keyword evidence="11" id="KW-1185">Reference proteome</keyword>
<feature type="region of interest" description="Disordered" evidence="7">
    <location>
        <begin position="1164"/>
        <end position="1184"/>
    </location>
</feature>
<keyword evidence="3" id="KW-0268">Exocytosis</keyword>
<keyword evidence="4" id="KW-0677">Repeat</keyword>
<feature type="compositionally biased region" description="Basic and acidic residues" evidence="7">
    <location>
        <begin position="1072"/>
        <end position="1081"/>
    </location>
</feature>
<keyword evidence="5" id="KW-0472">Membrane</keyword>
<dbReference type="Gene3D" id="6.10.250.3000">
    <property type="match status" value="1"/>
</dbReference>
<feature type="compositionally biased region" description="Basic and acidic residues" evidence="7">
    <location>
        <begin position="440"/>
        <end position="465"/>
    </location>
</feature>
<evidence type="ECO:0000259" key="9">
    <source>
        <dbReference type="PROSITE" id="PS50916"/>
    </source>
</evidence>
<feature type="compositionally biased region" description="Basic and acidic residues" evidence="7">
    <location>
        <begin position="576"/>
        <end position="588"/>
    </location>
</feature>
<dbReference type="FunFam" id="2.60.40.150:FF:000006">
    <property type="entry name" value="Synaptotagmin-like 5, isoform CRA_a"/>
    <property type="match status" value="1"/>
</dbReference>
<evidence type="ECO:0000256" key="6">
    <source>
        <dbReference type="ARBA" id="ARBA00072164"/>
    </source>
</evidence>
<evidence type="ECO:0000256" key="1">
    <source>
        <dbReference type="ARBA" id="ARBA00004236"/>
    </source>
</evidence>
<feature type="region of interest" description="Disordered" evidence="7">
    <location>
        <begin position="227"/>
        <end position="246"/>
    </location>
</feature>
<dbReference type="GO" id="GO:0006887">
    <property type="term" value="P:exocytosis"/>
    <property type="evidence" value="ECO:0007669"/>
    <property type="project" value="UniProtKB-KW"/>
</dbReference>
<dbReference type="PROSITE" id="PS50004">
    <property type="entry name" value="C2"/>
    <property type="match status" value="2"/>
</dbReference>
<accession>A0ABD0XT41</accession>
<feature type="domain" description="C2" evidence="8">
    <location>
        <begin position="1315"/>
        <end position="1437"/>
    </location>
</feature>
<evidence type="ECO:0000259" key="8">
    <source>
        <dbReference type="PROSITE" id="PS50004"/>
    </source>
</evidence>
<dbReference type="PANTHER" id="PTHR45716">
    <property type="entry name" value="BITESIZE, ISOFORM I"/>
    <property type="match status" value="1"/>
</dbReference>
<feature type="compositionally biased region" description="Polar residues" evidence="7">
    <location>
        <begin position="1047"/>
        <end position="1070"/>
    </location>
</feature>
<dbReference type="CDD" id="cd08393">
    <property type="entry name" value="C2A_SLP-1_2"/>
    <property type="match status" value="1"/>
</dbReference>
<feature type="region of interest" description="Disordered" evidence="7">
    <location>
        <begin position="915"/>
        <end position="942"/>
    </location>
</feature>
<feature type="region of interest" description="Disordered" evidence="7">
    <location>
        <begin position="413"/>
        <end position="481"/>
    </location>
</feature>
<evidence type="ECO:0000256" key="5">
    <source>
        <dbReference type="ARBA" id="ARBA00023136"/>
    </source>
</evidence>